<dbReference type="OrthoDB" id="5457292at2"/>
<gene>
    <name evidence="2" type="ORF">DGI_1846</name>
</gene>
<proteinExistence type="predicted"/>
<dbReference type="HOGENOM" id="CLU_162531_0_0_7"/>
<dbReference type="EMBL" id="CP006585">
    <property type="protein sequence ID" value="AGW13639.1"/>
    <property type="molecule type" value="Genomic_DNA"/>
</dbReference>
<dbReference type="STRING" id="1121448.DGI_1846"/>
<protein>
    <submittedName>
        <fullName evidence="2">Uncharacterized protein</fullName>
    </submittedName>
</protein>
<evidence type="ECO:0000313" key="2">
    <source>
        <dbReference type="EMBL" id="AGW13639.1"/>
    </source>
</evidence>
<accession>T2GBU8</accession>
<sequence length="104" mass="11449">MAAPKTTDRDTALDQELGKLRNKFEQLKEDKVRTEEQLASIEQQLGALEKQALEEYGVSDPEALQQLLDARRAENERRVAAYREHIAGVQAGLAAAEQAAGSAE</sequence>
<dbReference type="KEGG" id="dgg:DGI_1846"/>
<name>T2GBU8_MEGG1</name>
<keyword evidence="1" id="KW-0175">Coiled coil</keyword>
<dbReference type="eggNOG" id="ENOG5033IIH">
    <property type="taxonomic scope" value="Bacteria"/>
</dbReference>
<reference evidence="2 3" key="1">
    <citation type="journal article" date="2013" name="J. Bacteriol.">
        <title>Roles of HynAB and Ech, the only two hydrogenases found in the model sulfate reducer Desulfovibrio gigas.</title>
        <authorList>
            <person name="Morais-Silva F.O."/>
            <person name="Santos C.I."/>
            <person name="Rodrigues R."/>
            <person name="Pereira I.A."/>
            <person name="Rodrigues-Pousada C."/>
        </authorList>
    </citation>
    <scope>NUCLEOTIDE SEQUENCE [LARGE SCALE GENOMIC DNA]</scope>
    <source>
        <strain evidence="3">ATCC 19364 / DSM 1382 / NCIMB 9332 / VKM B-1759</strain>
    </source>
</reference>
<organism evidence="2 3">
    <name type="scientific">Megalodesulfovibrio gigas (strain ATCC 19364 / DSM 1382 / NCIMB 9332 / VKM B-1759)</name>
    <name type="common">Desulfovibrio gigas</name>
    <dbReference type="NCBI Taxonomy" id="1121448"/>
    <lineage>
        <taxon>Bacteria</taxon>
        <taxon>Pseudomonadati</taxon>
        <taxon>Thermodesulfobacteriota</taxon>
        <taxon>Desulfovibrionia</taxon>
        <taxon>Desulfovibrionales</taxon>
        <taxon>Desulfovibrionaceae</taxon>
        <taxon>Megalodesulfovibrio</taxon>
    </lineage>
</organism>
<feature type="coiled-coil region" evidence="1">
    <location>
        <begin position="10"/>
        <end position="51"/>
    </location>
</feature>
<dbReference type="AlphaFoldDB" id="T2GBU8"/>
<evidence type="ECO:0000256" key="1">
    <source>
        <dbReference type="SAM" id="Coils"/>
    </source>
</evidence>
<dbReference type="Proteomes" id="UP000016587">
    <property type="component" value="Chromosome"/>
</dbReference>
<dbReference type="PATRIC" id="fig|1121448.10.peg.1812"/>
<evidence type="ECO:0000313" key="3">
    <source>
        <dbReference type="Proteomes" id="UP000016587"/>
    </source>
</evidence>
<dbReference type="RefSeq" id="WP_021760520.1">
    <property type="nucleotide sequence ID" value="NC_022444.1"/>
</dbReference>
<reference evidence="3" key="2">
    <citation type="submission" date="2013-07" db="EMBL/GenBank/DDBJ databases">
        <authorList>
            <person name="Morais-Silva F.O."/>
            <person name="Rezende A.M."/>
            <person name="Pimentel C."/>
            <person name="Resende D.M."/>
            <person name="Santos C.I."/>
            <person name="Clemente C."/>
            <person name="de Oliveira L.M."/>
            <person name="da Silva S.M."/>
            <person name="Costa D.A."/>
            <person name="Varela-Raposo A."/>
            <person name="Horacio E.C.A."/>
            <person name="Matos M."/>
            <person name="Flores O."/>
            <person name="Ruiz J.C."/>
            <person name="Rodrigues-Pousada C."/>
        </authorList>
    </citation>
    <scope>NUCLEOTIDE SEQUENCE [LARGE SCALE GENOMIC DNA]</scope>
    <source>
        <strain evidence="3">ATCC 19364 / DSM 1382 / NCIMB 9332 / VKM B-1759</strain>
    </source>
</reference>
<keyword evidence="3" id="KW-1185">Reference proteome</keyword>